<dbReference type="KEGG" id="cmos:111456366"/>
<evidence type="ECO:0000313" key="6">
    <source>
        <dbReference type="Proteomes" id="UP000504609"/>
    </source>
</evidence>
<dbReference type="InterPro" id="IPR008889">
    <property type="entry name" value="VQ"/>
</dbReference>
<evidence type="ECO:0000313" key="7">
    <source>
        <dbReference type="RefSeq" id="XP_022953968.1"/>
    </source>
</evidence>
<dbReference type="GeneID" id="111456366"/>
<comment type="subcellular location">
    <subcellularLocation>
        <location evidence="1">Nucleus</location>
    </subcellularLocation>
</comment>
<dbReference type="PANTHER" id="PTHR33402:SF19">
    <property type="entry name" value="VQ MOTIF-CONTAINING PROTEIN 11"/>
    <property type="match status" value="1"/>
</dbReference>
<feature type="region of interest" description="Disordered" evidence="4">
    <location>
        <begin position="105"/>
        <end position="146"/>
    </location>
</feature>
<evidence type="ECO:0000256" key="1">
    <source>
        <dbReference type="ARBA" id="ARBA00004123"/>
    </source>
</evidence>
<evidence type="ECO:0000256" key="4">
    <source>
        <dbReference type="SAM" id="MobiDB-lite"/>
    </source>
</evidence>
<reference evidence="7" key="1">
    <citation type="submission" date="2025-08" db="UniProtKB">
        <authorList>
            <consortium name="RefSeq"/>
        </authorList>
    </citation>
    <scope>IDENTIFICATION</scope>
    <source>
        <tissue evidence="7">Young leaves</tissue>
    </source>
</reference>
<organism evidence="6 7">
    <name type="scientific">Cucurbita moschata</name>
    <name type="common">Winter crookneck squash</name>
    <name type="synonym">Cucurbita pepo var. moschata</name>
    <dbReference type="NCBI Taxonomy" id="3662"/>
    <lineage>
        <taxon>Eukaryota</taxon>
        <taxon>Viridiplantae</taxon>
        <taxon>Streptophyta</taxon>
        <taxon>Embryophyta</taxon>
        <taxon>Tracheophyta</taxon>
        <taxon>Spermatophyta</taxon>
        <taxon>Magnoliopsida</taxon>
        <taxon>eudicotyledons</taxon>
        <taxon>Gunneridae</taxon>
        <taxon>Pentapetalae</taxon>
        <taxon>rosids</taxon>
        <taxon>fabids</taxon>
        <taxon>Cucurbitales</taxon>
        <taxon>Cucurbitaceae</taxon>
        <taxon>Cucurbiteae</taxon>
        <taxon>Cucurbita</taxon>
    </lineage>
</organism>
<dbReference type="InterPro" id="IPR039611">
    <property type="entry name" value="VQ_4/11/13/19/31/33"/>
</dbReference>
<evidence type="ECO:0000256" key="2">
    <source>
        <dbReference type="ARBA" id="ARBA00022553"/>
    </source>
</evidence>
<dbReference type="Pfam" id="PF05678">
    <property type="entry name" value="VQ"/>
    <property type="match status" value="1"/>
</dbReference>
<feature type="compositionally biased region" description="Low complexity" evidence="4">
    <location>
        <begin position="116"/>
        <end position="135"/>
    </location>
</feature>
<keyword evidence="3" id="KW-0539">Nucleus</keyword>
<accession>A0A6J1GPT7</accession>
<evidence type="ECO:0000259" key="5">
    <source>
        <dbReference type="Pfam" id="PF05678"/>
    </source>
</evidence>
<dbReference type="AlphaFoldDB" id="A0A6J1GPT7"/>
<dbReference type="GO" id="GO:0005634">
    <property type="term" value="C:nucleus"/>
    <property type="evidence" value="ECO:0007669"/>
    <property type="project" value="UniProtKB-SubCell"/>
</dbReference>
<feature type="domain" description="VQ" evidence="5">
    <location>
        <begin position="18"/>
        <end position="43"/>
    </location>
</feature>
<evidence type="ECO:0000256" key="3">
    <source>
        <dbReference type="ARBA" id="ARBA00023242"/>
    </source>
</evidence>
<dbReference type="RefSeq" id="XP_022953968.1">
    <property type="nucleotide sequence ID" value="XM_023098200.1"/>
</dbReference>
<gene>
    <name evidence="7" type="primary">LOC111456366</name>
</gene>
<protein>
    <submittedName>
        <fullName evidence="7">VQ motif-containing protein 11-like</fullName>
    </submittedName>
</protein>
<keyword evidence="2" id="KW-0597">Phosphoprotein</keyword>
<name>A0A6J1GPT7_CUCMO</name>
<sequence length="146" mass="15783">MATNATNATNAVVIRTTTTMFVQADPSTFRAIVQKLTGAPTDPPAAFRLQERRSSKKLEVELEAGERGVGREMVSPVSTLDFLTGESPCEEEEKAIAEKGFYLHPNPIRTPRGSDPPHLLPLFPLSSPPSSSSSSNCMNRNHSVSS</sequence>
<feature type="compositionally biased region" description="Polar residues" evidence="4">
    <location>
        <begin position="136"/>
        <end position="146"/>
    </location>
</feature>
<dbReference type="PANTHER" id="PTHR33402">
    <property type="entry name" value="VQ MOTIF-CONTAINING PROTEIN 11-LIKE"/>
    <property type="match status" value="1"/>
</dbReference>
<dbReference type="Proteomes" id="UP000504609">
    <property type="component" value="Unplaced"/>
</dbReference>
<proteinExistence type="predicted"/>
<keyword evidence="6" id="KW-1185">Reference proteome</keyword>